<feature type="transmembrane region" description="Helical" evidence="2">
    <location>
        <begin position="256"/>
        <end position="278"/>
    </location>
</feature>
<proteinExistence type="predicted"/>
<gene>
    <name evidence="5" type="ORF">MSP1404_LOCUS9177</name>
</gene>
<evidence type="ECO:0008006" key="6">
    <source>
        <dbReference type="Google" id="ProtNLM"/>
    </source>
</evidence>
<feature type="transmembrane region" description="Helical" evidence="2">
    <location>
        <begin position="672"/>
        <end position="693"/>
    </location>
</feature>
<organism evidence="5">
    <name type="scientific">Micromonas pusilla</name>
    <name type="common">Picoplanktonic green alga</name>
    <name type="synonym">Chromulina pusilla</name>
    <dbReference type="NCBI Taxonomy" id="38833"/>
    <lineage>
        <taxon>Eukaryota</taxon>
        <taxon>Viridiplantae</taxon>
        <taxon>Chlorophyta</taxon>
        <taxon>Mamiellophyceae</taxon>
        <taxon>Mamiellales</taxon>
        <taxon>Mamiellaceae</taxon>
        <taxon>Micromonas</taxon>
    </lineage>
</organism>
<accession>A0A7S0KSZ0</accession>
<sequence>MSQYGGRRPRSRVGWGDRGDDARSEYSYGGRSRGGYSRGGWGGGNQVYPESTYGGYGASYAGYSNYGGDGASTYHGNYGEDDGYWEDEYWDEGTYWDPDAEDEDYYQPPVIELAVEHAEEANPQHKVKSALNMHPTDLNQYGIGVVLYFTFMKFLAFSFMWLAVLCIPAILINMGGDGLEKQADPTVQFIDGSTLGNFGRIYEWERGGLGDNETHTAPSIGPAPPAPASYPNDKAHPWEHGPSRSHNLFSQPKDELMVGMSYFNMVFLAMFAISAFLIPGVQRKLIKEVDANMCTIEDYSVIITDLPDDVKDQELHKFFDKKVGKVQNVVVATNNAELLTLAFERQKAKELFHIQVAKYKKGREDPDVSDKKVEWLHEEAVKAKKGLRACDSAIRALQNDRGGEAKRAICAFVTFQEEADFLKMFDMYRPGIFAWLWRPVDLRLRKKHRLRVKQAPPPADIRWENLQFNWAQRSFRQLNISLLTAVVLGLAFVSIAAVQMMAENAATPYDTEECRLNCHYGTDPVTMENQDLRNIYLKCYEAEQEGDPKRDITQAPSPPPPPAYGRRLMAEDLVSLQANYVAGHNGTCGAFDSFCYACYCLEHITAGSVLDESEYCQPYIFGYTMQVVAQSVASAIVVVLNLLLKPLLIFLVRFEKHHSASGEQMSVMLKLFMAQFFNTAILLVVLNGSFPWLRAQLEGTPVEGLLFQGEMEDFVPAWYNEVGYALVISMVATPASQRIQSIIRLFRFKIGKFFASRNAVTQDQLNKAFEGMEFNLAINYGELLNILFVTLTFSPGLPILVPLTSFAYMVRYGFDKYEFARVSKMPPWYSTILGMGVANLMAYACLGYLILAIWANSYYTMAPDPMIEGLIGSALYGFCDAWESLPEPLASVFGTMSNPSEMARRALQKNTAIYTLTLFVIVVILFFRGLIATIRSILAEIYPAYFQTDKRQAEGNPTFDLAIAGAQLLGARTYSIRDAPQYQAAFERIVWELDDGKL</sequence>
<dbReference type="InterPro" id="IPR027815">
    <property type="entry name" value="CSC1/OSCA1-like_cyt"/>
</dbReference>
<dbReference type="Pfam" id="PF14703">
    <property type="entry name" value="PHM7_cyt"/>
    <property type="match status" value="1"/>
</dbReference>
<feature type="region of interest" description="Disordered" evidence="1">
    <location>
        <begin position="213"/>
        <end position="242"/>
    </location>
</feature>
<dbReference type="InterPro" id="IPR012677">
    <property type="entry name" value="Nucleotide-bd_a/b_plait_sf"/>
</dbReference>
<reference evidence="5" key="1">
    <citation type="submission" date="2021-01" db="EMBL/GenBank/DDBJ databases">
        <authorList>
            <person name="Corre E."/>
            <person name="Pelletier E."/>
            <person name="Niang G."/>
            <person name="Scheremetjew M."/>
            <person name="Finn R."/>
            <person name="Kale V."/>
            <person name="Holt S."/>
            <person name="Cochrane G."/>
            <person name="Meng A."/>
            <person name="Brown T."/>
            <person name="Cohen L."/>
        </authorList>
    </citation>
    <scope>NUCLEOTIDE SEQUENCE</scope>
    <source>
        <strain evidence="5">CCMP494</strain>
    </source>
</reference>
<feature type="compositionally biased region" description="Basic and acidic residues" evidence="1">
    <location>
        <begin position="15"/>
        <end position="24"/>
    </location>
</feature>
<feature type="transmembrane region" description="Helical" evidence="2">
    <location>
        <begin position="145"/>
        <end position="172"/>
    </location>
</feature>
<evidence type="ECO:0000256" key="2">
    <source>
        <dbReference type="SAM" id="Phobius"/>
    </source>
</evidence>
<dbReference type="Gene3D" id="3.30.70.330">
    <property type="match status" value="1"/>
</dbReference>
<dbReference type="GO" id="GO:0005227">
    <property type="term" value="F:calcium-activated cation channel activity"/>
    <property type="evidence" value="ECO:0007669"/>
    <property type="project" value="InterPro"/>
</dbReference>
<dbReference type="PANTHER" id="PTHR13018">
    <property type="entry name" value="PROBABLE MEMBRANE PROTEIN DUF221-RELATED"/>
    <property type="match status" value="1"/>
</dbReference>
<feature type="compositionally biased region" description="Gly residues" evidence="1">
    <location>
        <begin position="31"/>
        <end position="43"/>
    </location>
</feature>
<feature type="transmembrane region" description="Helical" evidence="2">
    <location>
        <begin position="786"/>
        <end position="810"/>
    </location>
</feature>
<evidence type="ECO:0000256" key="1">
    <source>
        <dbReference type="SAM" id="MobiDB-lite"/>
    </source>
</evidence>
<feature type="region of interest" description="Disordered" evidence="1">
    <location>
        <begin position="1"/>
        <end position="43"/>
    </location>
</feature>
<feature type="transmembrane region" description="Helical" evidence="2">
    <location>
        <begin position="912"/>
        <end position="931"/>
    </location>
</feature>
<feature type="domain" description="CSC1/OSCA1-like 7TM region" evidence="3">
    <location>
        <begin position="624"/>
        <end position="824"/>
    </location>
</feature>
<feature type="transmembrane region" description="Helical" evidence="2">
    <location>
        <begin position="480"/>
        <end position="502"/>
    </location>
</feature>
<evidence type="ECO:0000259" key="3">
    <source>
        <dbReference type="Pfam" id="PF02714"/>
    </source>
</evidence>
<dbReference type="InterPro" id="IPR003864">
    <property type="entry name" value="CSC1/OSCA1-like_7TM"/>
</dbReference>
<name>A0A7S0KSZ0_MICPS</name>
<evidence type="ECO:0000259" key="4">
    <source>
        <dbReference type="Pfam" id="PF14703"/>
    </source>
</evidence>
<dbReference type="Pfam" id="PF02714">
    <property type="entry name" value="RSN1_7TM"/>
    <property type="match status" value="1"/>
</dbReference>
<dbReference type="EMBL" id="HBEV01011800">
    <property type="protein sequence ID" value="CAD8591773.1"/>
    <property type="molecule type" value="Transcribed_RNA"/>
</dbReference>
<feature type="domain" description="CSC1/OSCA1-like cytosolic" evidence="4">
    <location>
        <begin position="298"/>
        <end position="465"/>
    </location>
</feature>
<keyword evidence="2" id="KW-0472">Membrane</keyword>
<dbReference type="InterPro" id="IPR045122">
    <property type="entry name" value="Csc1-like"/>
</dbReference>
<keyword evidence="2" id="KW-0812">Transmembrane</keyword>
<protein>
    <recommendedName>
        <fullName evidence="6">CSC1/OSCA1-like cytosolic domain-containing protein</fullName>
    </recommendedName>
</protein>
<evidence type="ECO:0000313" key="5">
    <source>
        <dbReference type="EMBL" id="CAD8591773.1"/>
    </source>
</evidence>
<dbReference type="GO" id="GO:0005886">
    <property type="term" value="C:plasma membrane"/>
    <property type="evidence" value="ECO:0007669"/>
    <property type="project" value="TreeGrafter"/>
</dbReference>
<dbReference type="PANTHER" id="PTHR13018:SF83">
    <property type="entry name" value="RRM DOMAIN-CONTAINING PROTEIN"/>
    <property type="match status" value="1"/>
</dbReference>
<dbReference type="AlphaFoldDB" id="A0A7S0KSZ0"/>
<feature type="transmembrane region" description="Helical" evidence="2">
    <location>
        <begin position="632"/>
        <end position="652"/>
    </location>
</feature>
<feature type="compositionally biased region" description="Basic and acidic residues" evidence="1">
    <location>
        <begin position="233"/>
        <end position="242"/>
    </location>
</feature>
<feature type="transmembrane region" description="Helical" evidence="2">
    <location>
        <begin position="831"/>
        <end position="855"/>
    </location>
</feature>
<keyword evidence="2" id="KW-1133">Transmembrane helix</keyword>